<name>A0A255YGA5_9SPHN</name>
<organism evidence="5 6">
    <name type="scientific">Sandarakinorhabdus cyanobacteriorum</name>
    <dbReference type="NCBI Taxonomy" id="1981098"/>
    <lineage>
        <taxon>Bacteria</taxon>
        <taxon>Pseudomonadati</taxon>
        <taxon>Pseudomonadota</taxon>
        <taxon>Alphaproteobacteria</taxon>
        <taxon>Sphingomonadales</taxon>
        <taxon>Sphingosinicellaceae</taxon>
        <taxon>Sandarakinorhabdus</taxon>
    </lineage>
</organism>
<dbReference type="Pfam" id="PF00990">
    <property type="entry name" value="GGDEF"/>
    <property type="match status" value="1"/>
</dbReference>
<evidence type="ECO:0008006" key="7">
    <source>
        <dbReference type="Google" id="ProtNLM"/>
    </source>
</evidence>
<dbReference type="InterPro" id="IPR043128">
    <property type="entry name" value="Rev_trsase/Diguanyl_cyclase"/>
</dbReference>
<sequence length="785" mass="83300">MLHPPRTPMSDLLPIPAPVQRRWRTRLREWLGPALPAHLKREFTQELGKYFLPFLVGGSVAASLGLAVSFHFGSSLAIALAILAVNGFLLVVLACWNARLPLADDQVDAIENRYTMGVLLASAGLGGMVLAVFAANAPMVLQALLVMVALAALGVGNGSGPGRPLATLCQSVALGVPTALATLLYWPSPWNLNSFIGIAVYALACVVLSLRSYATQSQLLITRDEQRNERLRINTALQHLNQPMVLLDDDLSIVLINQSARTLLGLPADDATPLPAFPEMMATAPALARASGDRDEFLSHAALLVAARQPFTGVLRLNDDRTMDLECIPVPGAGWVAMLRDTTTERNAIAELNRELRRCPLTGLPNKRAFGEELERRLARDDRLSLLLIDLDGFKLVNERHGQTVGDRMITRIGFRLRTADPNLVVARLPGDKFAVILPGASADQAISLARSLIETIDTPARFGDAEVSVGAAVGIAIAPDHAMLAEALQRAADLALRDAKSEPGNQIRLYHAALSDDAAQMAKREAQVRAVIRNNQVDVAYQPMLDLVSGRVVAVEALVRMPAGTIHPDTPIDSNHMVAIAEARGLISQLRRQVFRQAAATVAALPSSIGLRVNVSVNDLKSPDVVDEILADTASAGIDHQRIAIEITESALMTDEAASLANLQRLVAMGSGVAMDDFGSGFSSLERLGRLPINAVKISGSLLTGATANPVSASIFRAAASLGQSLGVLLVAEGMETPAELELARAAGISRAQGFLLSQPVPASGLRAAINAAEAAAATLARAA</sequence>
<feature type="transmembrane region" description="Helical" evidence="1">
    <location>
        <begin position="117"/>
        <end position="134"/>
    </location>
</feature>
<dbReference type="Gene3D" id="3.30.450.20">
    <property type="entry name" value="PAS domain"/>
    <property type="match status" value="1"/>
</dbReference>
<dbReference type="EMBL" id="NOXT01000111">
    <property type="protein sequence ID" value="OYQ28203.1"/>
    <property type="molecule type" value="Genomic_DNA"/>
</dbReference>
<dbReference type="CDD" id="cd01949">
    <property type="entry name" value="GGDEF"/>
    <property type="match status" value="1"/>
</dbReference>
<dbReference type="SUPFAM" id="SSF55785">
    <property type="entry name" value="PYP-like sensor domain (PAS domain)"/>
    <property type="match status" value="1"/>
</dbReference>
<dbReference type="InterPro" id="IPR035919">
    <property type="entry name" value="EAL_sf"/>
</dbReference>
<dbReference type="PROSITE" id="PS50883">
    <property type="entry name" value="EAL"/>
    <property type="match status" value="1"/>
</dbReference>
<dbReference type="AlphaFoldDB" id="A0A255YGA5"/>
<accession>A0A255YGA5</accession>
<dbReference type="Pfam" id="PF12860">
    <property type="entry name" value="PAS_7"/>
    <property type="match status" value="1"/>
</dbReference>
<reference evidence="5 6" key="1">
    <citation type="submission" date="2017-07" db="EMBL/GenBank/DDBJ databases">
        <title>Sandarakinorhabdus cyanobacteriorum sp. nov., a novel bacterium isolated from cyanobacterial aggregates in a eutrophic lake.</title>
        <authorList>
            <person name="Cai H."/>
        </authorList>
    </citation>
    <scope>NUCLEOTIDE SEQUENCE [LARGE SCALE GENOMIC DNA]</scope>
    <source>
        <strain evidence="5 6">TH057</strain>
    </source>
</reference>
<dbReference type="Gene3D" id="3.20.20.450">
    <property type="entry name" value="EAL domain"/>
    <property type="match status" value="1"/>
</dbReference>
<evidence type="ECO:0000259" key="3">
    <source>
        <dbReference type="PROSITE" id="PS50883"/>
    </source>
</evidence>
<dbReference type="PROSITE" id="PS50887">
    <property type="entry name" value="GGDEF"/>
    <property type="match status" value="1"/>
</dbReference>
<proteinExistence type="predicted"/>
<keyword evidence="6" id="KW-1185">Reference proteome</keyword>
<dbReference type="SUPFAM" id="SSF141868">
    <property type="entry name" value="EAL domain-like"/>
    <property type="match status" value="1"/>
</dbReference>
<evidence type="ECO:0000259" key="2">
    <source>
        <dbReference type="PROSITE" id="PS50112"/>
    </source>
</evidence>
<keyword evidence="1" id="KW-0812">Transmembrane</keyword>
<keyword evidence="1" id="KW-0472">Membrane</keyword>
<dbReference type="InterPro" id="IPR000014">
    <property type="entry name" value="PAS"/>
</dbReference>
<feature type="transmembrane region" description="Helical" evidence="1">
    <location>
        <begin position="50"/>
        <end position="70"/>
    </location>
</feature>
<dbReference type="InterPro" id="IPR001633">
    <property type="entry name" value="EAL_dom"/>
</dbReference>
<dbReference type="InterPro" id="IPR035965">
    <property type="entry name" value="PAS-like_dom_sf"/>
</dbReference>
<dbReference type="CDD" id="cd01948">
    <property type="entry name" value="EAL"/>
    <property type="match status" value="1"/>
</dbReference>
<dbReference type="SMART" id="SM00052">
    <property type="entry name" value="EAL"/>
    <property type="match status" value="1"/>
</dbReference>
<comment type="caution">
    <text evidence="5">The sequence shown here is derived from an EMBL/GenBank/DDBJ whole genome shotgun (WGS) entry which is preliminary data.</text>
</comment>
<dbReference type="Proteomes" id="UP000216991">
    <property type="component" value="Unassembled WGS sequence"/>
</dbReference>
<feature type="transmembrane region" description="Helical" evidence="1">
    <location>
        <begin position="192"/>
        <end position="210"/>
    </location>
</feature>
<dbReference type="InterPro" id="IPR052155">
    <property type="entry name" value="Biofilm_reg_signaling"/>
</dbReference>
<feature type="transmembrane region" description="Helical" evidence="1">
    <location>
        <begin position="165"/>
        <end position="186"/>
    </location>
</feature>
<feature type="transmembrane region" description="Helical" evidence="1">
    <location>
        <begin position="76"/>
        <end position="96"/>
    </location>
</feature>
<dbReference type="Gene3D" id="3.30.70.270">
    <property type="match status" value="1"/>
</dbReference>
<protein>
    <recommendedName>
        <fullName evidence="7">GGDEF-domain containing protein</fullName>
    </recommendedName>
</protein>
<evidence type="ECO:0000313" key="5">
    <source>
        <dbReference type="EMBL" id="OYQ28203.1"/>
    </source>
</evidence>
<dbReference type="PROSITE" id="PS50112">
    <property type="entry name" value="PAS"/>
    <property type="match status" value="1"/>
</dbReference>
<dbReference type="SUPFAM" id="SSF55073">
    <property type="entry name" value="Nucleotide cyclase"/>
    <property type="match status" value="1"/>
</dbReference>
<feature type="domain" description="EAL" evidence="3">
    <location>
        <begin position="522"/>
        <end position="775"/>
    </location>
</feature>
<dbReference type="InterPro" id="IPR029787">
    <property type="entry name" value="Nucleotide_cyclase"/>
</dbReference>
<dbReference type="NCBIfam" id="TIGR00254">
    <property type="entry name" value="GGDEF"/>
    <property type="match status" value="1"/>
</dbReference>
<gene>
    <name evidence="5" type="ORF">CHU93_09560</name>
</gene>
<evidence type="ECO:0000256" key="1">
    <source>
        <dbReference type="SAM" id="Phobius"/>
    </source>
</evidence>
<dbReference type="Pfam" id="PF00563">
    <property type="entry name" value="EAL"/>
    <property type="match status" value="1"/>
</dbReference>
<feature type="domain" description="PAS" evidence="2">
    <location>
        <begin position="229"/>
        <end position="270"/>
    </location>
</feature>
<dbReference type="OrthoDB" id="9814202at2"/>
<keyword evidence="1" id="KW-1133">Transmembrane helix</keyword>
<dbReference type="SMART" id="SM00267">
    <property type="entry name" value="GGDEF"/>
    <property type="match status" value="1"/>
</dbReference>
<dbReference type="PANTHER" id="PTHR44757:SF2">
    <property type="entry name" value="BIOFILM ARCHITECTURE MAINTENANCE PROTEIN MBAA"/>
    <property type="match status" value="1"/>
</dbReference>
<evidence type="ECO:0000313" key="6">
    <source>
        <dbReference type="Proteomes" id="UP000216991"/>
    </source>
</evidence>
<evidence type="ECO:0000259" key="4">
    <source>
        <dbReference type="PROSITE" id="PS50887"/>
    </source>
</evidence>
<dbReference type="InterPro" id="IPR000160">
    <property type="entry name" value="GGDEF_dom"/>
</dbReference>
<feature type="domain" description="GGDEF" evidence="4">
    <location>
        <begin position="382"/>
        <end position="513"/>
    </location>
</feature>
<dbReference type="PANTHER" id="PTHR44757">
    <property type="entry name" value="DIGUANYLATE CYCLASE DGCP"/>
    <property type="match status" value="1"/>
</dbReference>